<dbReference type="PATRIC" id="fig|1915.4.peg.2412"/>
<dbReference type="InterPro" id="IPR012334">
    <property type="entry name" value="Pectin_lyas_fold"/>
</dbReference>
<dbReference type="PANTHER" id="PTHR31683:SF18">
    <property type="entry name" value="PECTATE LYASE 21-RELATED"/>
    <property type="match status" value="1"/>
</dbReference>
<gene>
    <name evidence="4" type="ORF">SLINC_2168</name>
</gene>
<accession>A0A1B1M7L6</accession>
<reference evidence="4 5" key="1">
    <citation type="submission" date="2016-07" db="EMBL/GenBank/DDBJ databases">
        <title>Enhancement of antibiotic productionsby engineered nitrateutilization in actinobacteria.</title>
        <authorList>
            <person name="Meng S.C."/>
        </authorList>
    </citation>
    <scope>NUCLEOTIDE SEQUENCE [LARGE SCALE GENOMIC DNA]</scope>
    <source>
        <strain evidence="4 5">NRRL 2936</strain>
    </source>
</reference>
<dbReference type="GO" id="GO:0030570">
    <property type="term" value="F:pectate lyase activity"/>
    <property type="evidence" value="ECO:0007669"/>
    <property type="project" value="InterPro"/>
</dbReference>
<evidence type="ECO:0000256" key="1">
    <source>
        <dbReference type="ARBA" id="ARBA00023239"/>
    </source>
</evidence>
<dbReference type="EMBL" id="CP016438">
    <property type="protein sequence ID" value="ANS64392.1"/>
    <property type="molecule type" value="Genomic_DNA"/>
</dbReference>
<comment type="subcellular location">
    <subcellularLocation>
        <location evidence="2">Secreted</location>
    </subcellularLocation>
</comment>
<protein>
    <submittedName>
        <fullName evidence="4">Putative secreted pectate lyase</fullName>
    </submittedName>
</protein>
<keyword evidence="2" id="KW-0964">Secreted</keyword>
<organism evidence="4 5">
    <name type="scientific">Streptomyces lincolnensis</name>
    <dbReference type="NCBI Taxonomy" id="1915"/>
    <lineage>
        <taxon>Bacteria</taxon>
        <taxon>Bacillati</taxon>
        <taxon>Actinomycetota</taxon>
        <taxon>Actinomycetes</taxon>
        <taxon>Kitasatosporales</taxon>
        <taxon>Streptomycetaceae</taxon>
        <taxon>Streptomyces</taxon>
    </lineage>
</organism>
<keyword evidence="1 2" id="KW-0456">Lyase</keyword>
<dbReference type="AlphaFoldDB" id="A0A1B1M7L6"/>
<dbReference type="InterPro" id="IPR002022">
    <property type="entry name" value="Pec_lyase"/>
</dbReference>
<keyword evidence="5" id="KW-1185">Reference proteome</keyword>
<dbReference type="InterPro" id="IPR045032">
    <property type="entry name" value="PEL"/>
</dbReference>
<dbReference type="SUPFAM" id="SSF51126">
    <property type="entry name" value="Pectin lyase-like"/>
    <property type="match status" value="1"/>
</dbReference>
<evidence type="ECO:0000313" key="4">
    <source>
        <dbReference type="EMBL" id="ANS64392.1"/>
    </source>
</evidence>
<comment type="similarity">
    <text evidence="2">Belongs to the polysaccharide lyase 1 family.</text>
</comment>
<feature type="domain" description="Pectate lyase" evidence="3">
    <location>
        <begin position="102"/>
        <end position="340"/>
    </location>
</feature>
<proteinExistence type="inferred from homology"/>
<dbReference type="PANTHER" id="PTHR31683">
    <property type="entry name" value="PECTATE LYASE 18-RELATED"/>
    <property type="match status" value="1"/>
</dbReference>
<name>A0A1B1M7L6_STRLN</name>
<dbReference type="GO" id="GO:0005576">
    <property type="term" value="C:extracellular region"/>
    <property type="evidence" value="ECO:0007669"/>
    <property type="project" value="UniProtKB-SubCell"/>
</dbReference>
<dbReference type="KEGG" id="sls:SLINC_2168"/>
<dbReference type="Proteomes" id="UP000092598">
    <property type="component" value="Chromosome"/>
</dbReference>
<evidence type="ECO:0000259" key="3">
    <source>
        <dbReference type="SMART" id="SM00656"/>
    </source>
</evidence>
<dbReference type="InterPro" id="IPR011050">
    <property type="entry name" value="Pectin_lyase_fold/virulence"/>
</dbReference>
<keyword evidence="2" id="KW-0624">Polysaccharide degradation</keyword>
<dbReference type="Pfam" id="PF00544">
    <property type="entry name" value="Pectate_lyase_4"/>
    <property type="match status" value="2"/>
</dbReference>
<dbReference type="GO" id="GO:0000272">
    <property type="term" value="P:polysaccharide catabolic process"/>
    <property type="evidence" value="ECO:0007669"/>
    <property type="project" value="UniProtKB-KW"/>
</dbReference>
<dbReference type="SMART" id="SM00656">
    <property type="entry name" value="Amb_all"/>
    <property type="match status" value="1"/>
</dbReference>
<dbReference type="Gene3D" id="2.160.20.10">
    <property type="entry name" value="Single-stranded right-handed beta-helix, Pectin lyase-like"/>
    <property type="match status" value="1"/>
</dbReference>
<keyword evidence="2" id="KW-0119">Carbohydrate metabolism</keyword>
<sequence length="417" mass="44821">MGILSIPAHAEARDLGRDTLPANDGWAAAGAGTTGGSAADADHVFTVTDRAGLVRALDGGSATPKIIKIAGTIDANTDDDGDHLDCSDYTTGGYSLRKYLAAYDPRTWGSAKPSGEQEVARQASAKKQAERVELLVGSNTTIVGLKSAVLKGASLQVKNADNVIVRNLDLRDAYDCFPVWQPNTGGLGDWKTAYDTLWLSGATHVWVDHVTLSDKGHPDAAEPTHFARNYLRHDGLLDITNGSDLITVSWSRFAGHDKAMLIGNGDTATGDRGRLRVTLHHNEFESVVQRAPRVRFGQVHLYNNRYVVPEDAHDYRYSIGVSTESAIHAENNAFHTPGHVEAADLVKSWNGTALHQRGTLFNGYPVDLLAIHNAYNSGSERDLTADVGWTPTLHTKIDSAATADREVARGAGAGRLL</sequence>
<evidence type="ECO:0000256" key="2">
    <source>
        <dbReference type="RuleBase" id="RU361173"/>
    </source>
</evidence>
<dbReference type="STRING" id="1915.SLINC_2168"/>
<evidence type="ECO:0000313" key="5">
    <source>
        <dbReference type="Proteomes" id="UP000092598"/>
    </source>
</evidence>